<name>A0ACD5X6I1_AVESA</name>
<dbReference type="EnsemblPlants" id="AVESA.00010b.r2.4DG0762090.1">
    <property type="protein sequence ID" value="AVESA.00010b.r2.4DG0762090.1.CDS"/>
    <property type="gene ID" value="AVESA.00010b.r2.4DG0762090"/>
</dbReference>
<reference evidence="1" key="2">
    <citation type="submission" date="2025-09" db="UniProtKB">
        <authorList>
            <consortium name="EnsemblPlants"/>
        </authorList>
    </citation>
    <scope>IDENTIFICATION</scope>
</reference>
<sequence length="524" mass="56003">MACCLPLSKAATTHRPANIVHKQAAAPAVFPSSSAPAAADTTTTTTCAGGGVLTEEEDRHRSGFAGKLRKHLWRAFDGSKKEVKGSGIKFSDVKGIDVAKSELENIVQYLQDPRRFAGLGGKLPRGVLLTGAPGTGKTMLARALSREISVPFFSCSGSELQRQRVRELFSEARKRSPCVIFIDKIDAIYGSKKTDYPASQTHTLNQLLIELDGFEQNDDGVIVVAATTNSPRSLDEALVRSGRFDRHVHIPYPNVEGRRQILESLMSKVLKDKDVNLLTIAKQTPGFSGADLANLVNGAALKASRDGASAVGMEHLEYALEGIIMGCEQKSSAVLSDHSRKMTAYHEGGHALVAIHTDGADPVNKATIVPRGYALGMVMYLPPGEVVELSRKQMLATLDVLMGGRVAEELISGEAGVTTGPVSDLNQATRLATNMVTKYGMSKRIGLASYGEDTIAGGTTAAMMSSQTTAVVDEEVKALLDKAYKNAEHILTTHREQLDALANALLEHGTLTGEQITKLLLSGV</sequence>
<organism evidence="1 2">
    <name type="scientific">Avena sativa</name>
    <name type="common">Oat</name>
    <dbReference type="NCBI Taxonomy" id="4498"/>
    <lineage>
        <taxon>Eukaryota</taxon>
        <taxon>Viridiplantae</taxon>
        <taxon>Streptophyta</taxon>
        <taxon>Embryophyta</taxon>
        <taxon>Tracheophyta</taxon>
        <taxon>Spermatophyta</taxon>
        <taxon>Magnoliopsida</taxon>
        <taxon>Liliopsida</taxon>
        <taxon>Poales</taxon>
        <taxon>Poaceae</taxon>
        <taxon>BOP clade</taxon>
        <taxon>Pooideae</taxon>
        <taxon>Poodae</taxon>
        <taxon>Poeae</taxon>
        <taxon>Poeae Chloroplast Group 1 (Aveneae type)</taxon>
        <taxon>Aveninae</taxon>
        <taxon>Avena</taxon>
    </lineage>
</organism>
<evidence type="ECO:0000313" key="1">
    <source>
        <dbReference type="EnsemblPlants" id="AVESA.00010b.r2.4DG0762090.1.CDS"/>
    </source>
</evidence>
<keyword evidence="2" id="KW-1185">Reference proteome</keyword>
<dbReference type="Proteomes" id="UP001732700">
    <property type="component" value="Chromosome 4D"/>
</dbReference>
<protein>
    <submittedName>
        <fullName evidence="1">Uncharacterized protein</fullName>
    </submittedName>
</protein>
<reference evidence="1" key="1">
    <citation type="submission" date="2021-05" db="EMBL/GenBank/DDBJ databases">
        <authorList>
            <person name="Scholz U."/>
            <person name="Mascher M."/>
            <person name="Fiebig A."/>
        </authorList>
    </citation>
    <scope>NUCLEOTIDE SEQUENCE [LARGE SCALE GENOMIC DNA]</scope>
</reference>
<accession>A0ACD5X6I1</accession>
<proteinExistence type="predicted"/>
<evidence type="ECO:0000313" key="2">
    <source>
        <dbReference type="Proteomes" id="UP001732700"/>
    </source>
</evidence>